<reference evidence="1 2" key="1">
    <citation type="journal article" date="2016" name="Nat. Commun.">
        <title>Thousands of microbial genomes shed light on interconnected biogeochemical processes in an aquifer system.</title>
        <authorList>
            <person name="Anantharaman K."/>
            <person name="Brown C.T."/>
            <person name="Hug L.A."/>
            <person name="Sharon I."/>
            <person name="Castelle C.J."/>
            <person name="Probst A.J."/>
            <person name="Thomas B.C."/>
            <person name="Singh A."/>
            <person name="Wilkins M.J."/>
            <person name="Karaoz U."/>
            <person name="Brodie E.L."/>
            <person name="Williams K.H."/>
            <person name="Hubbard S.S."/>
            <person name="Banfield J.F."/>
        </authorList>
    </citation>
    <scope>NUCLEOTIDE SEQUENCE [LARGE SCALE GENOMIC DNA]</scope>
</reference>
<comment type="caution">
    <text evidence="1">The sequence shown here is derived from an EMBL/GenBank/DDBJ whole genome shotgun (WGS) entry which is preliminary data.</text>
</comment>
<protein>
    <submittedName>
        <fullName evidence="1">DNA damage-inducible protein D</fullName>
    </submittedName>
</protein>
<evidence type="ECO:0000313" key="2">
    <source>
        <dbReference type="Proteomes" id="UP000178089"/>
    </source>
</evidence>
<sequence length="285" mass="32033">MTNNITINGPSQGFEDIKEVDSNGIEFWTARKLFPLLGYSRWETFDEVIMRSAKAALNSGQNVDNHFRQLTKLVDIGSGGKRAVKDWKLDRYACYLIAQNGDPKIPQIAVAQTYFAVQTRRQEIFDKLPDVEKRLFIRGEVTSENKKLFRTAKEAGVSHFGLFNDAGYRGLYGASLSDIEAKKGIKKGELLDRAGASELAANLFRITQTDDKLKKDNVRGDSAAQGTHNMVGGKVRQTIKDIGGNLPENLKPEKHIKEIKKEIKLIEKQTKRALLHVKTGRKDKE</sequence>
<proteinExistence type="predicted"/>
<accession>A0A1G2N121</accession>
<dbReference type="EMBL" id="MHRT01000001">
    <property type="protein sequence ID" value="OHA29837.1"/>
    <property type="molecule type" value="Genomic_DNA"/>
</dbReference>
<dbReference type="STRING" id="1802315.A3F51_03915"/>
<evidence type="ECO:0000313" key="1">
    <source>
        <dbReference type="EMBL" id="OHA29837.1"/>
    </source>
</evidence>
<dbReference type="NCBIfam" id="NF008573">
    <property type="entry name" value="PRK11525.1"/>
    <property type="match status" value="1"/>
</dbReference>
<dbReference type="AlphaFoldDB" id="A0A1G2N121"/>
<gene>
    <name evidence="1" type="ORF">A3F51_03915</name>
</gene>
<organism evidence="1 2">
    <name type="scientific">Candidatus Taylorbacteria bacterium RIFCSPHIGHO2_12_FULL_45_16</name>
    <dbReference type="NCBI Taxonomy" id="1802315"/>
    <lineage>
        <taxon>Bacteria</taxon>
        <taxon>Candidatus Tayloriibacteriota</taxon>
    </lineage>
</organism>
<dbReference type="Proteomes" id="UP000178089">
    <property type="component" value="Unassembled WGS sequence"/>
</dbReference>
<name>A0A1G2N121_9BACT</name>